<sequence length="235" mass="26121">MAMLSSAPRRSRGKPPAGHLIPLLAAVMIAMPAITAVAYLLWPTWTPKVPDNNERLPVSIGQTVFNVPKHAFRVKIQRHSGPQERIDLNFLYPSLATPDAPRHVTAETVEDGPQPIDRVFLSIAAHHDSLAPDILVRTIYPRYLDATHTPSQDGLSIRAFRDGTPYAGEDLLIAQTPALVARCTRDAMTPGMCLSERRIGSADLTFRFPRQWLTEWRDVAGGMEQLVQQLHPLQN</sequence>
<name>A0A1V4HXS5_NITVU</name>
<evidence type="ECO:0000256" key="1">
    <source>
        <dbReference type="SAM" id="Phobius"/>
    </source>
</evidence>
<keyword evidence="1" id="KW-1133">Transmembrane helix</keyword>
<dbReference type="AlphaFoldDB" id="A0A1V4HXS5"/>
<dbReference type="EMBL" id="MWPQ01000042">
    <property type="protein sequence ID" value="OPH82675.1"/>
    <property type="molecule type" value="Genomic_DNA"/>
</dbReference>
<keyword evidence="3" id="KW-1185">Reference proteome</keyword>
<feature type="transmembrane region" description="Helical" evidence="1">
    <location>
        <begin position="20"/>
        <end position="42"/>
    </location>
</feature>
<dbReference type="OrthoDB" id="7959514at2"/>
<comment type="caution">
    <text evidence="2">The sequence shown here is derived from an EMBL/GenBank/DDBJ whole genome shotgun (WGS) entry which is preliminary data.</text>
</comment>
<dbReference type="STRING" id="29421.B2M20_11505"/>
<gene>
    <name evidence="2" type="ORF">B2M20_11505</name>
</gene>
<reference evidence="2 3" key="1">
    <citation type="submission" date="2017-02" db="EMBL/GenBank/DDBJ databases">
        <title>Genome sequence of the nitrite-oxidizing bacterium Nitrobacter vulgaris strain Ab1.</title>
        <authorList>
            <person name="Mellbye B.L."/>
            <person name="Davis E.W."/>
            <person name="Spieck E."/>
            <person name="Chang J.H."/>
            <person name="Bottomley P.J."/>
            <person name="Sayavedra-Soto L.A."/>
        </authorList>
    </citation>
    <scope>NUCLEOTIDE SEQUENCE [LARGE SCALE GENOMIC DNA]</scope>
    <source>
        <strain evidence="2 3">Ab1</strain>
    </source>
</reference>
<proteinExistence type="predicted"/>
<dbReference type="RefSeq" id="WP_079447175.1">
    <property type="nucleotide sequence ID" value="NZ_MWPQ01000042.1"/>
</dbReference>
<evidence type="ECO:0000313" key="2">
    <source>
        <dbReference type="EMBL" id="OPH82675.1"/>
    </source>
</evidence>
<keyword evidence="1" id="KW-0472">Membrane</keyword>
<dbReference type="Proteomes" id="UP000189940">
    <property type="component" value="Unassembled WGS sequence"/>
</dbReference>
<accession>A0A1V4HXS5</accession>
<evidence type="ECO:0000313" key="3">
    <source>
        <dbReference type="Proteomes" id="UP000189940"/>
    </source>
</evidence>
<organism evidence="2 3">
    <name type="scientific">Nitrobacter vulgaris</name>
    <dbReference type="NCBI Taxonomy" id="29421"/>
    <lineage>
        <taxon>Bacteria</taxon>
        <taxon>Pseudomonadati</taxon>
        <taxon>Pseudomonadota</taxon>
        <taxon>Alphaproteobacteria</taxon>
        <taxon>Hyphomicrobiales</taxon>
        <taxon>Nitrobacteraceae</taxon>
        <taxon>Nitrobacter</taxon>
    </lineage>
</organism>
<protein>
    <submittedName>
        <fullName evidence="2">Uncharacterized protein</fullName>
    </submittedName>
</protein>
<keyword evidence="1" id="KW-0812">Transmembrane</keyword>